<keyword evidence="3 13" id="KW-0919">Taste</keyword>
<keyword evidence="5 13" id="KW-0812">Transmembrane</keyword>
<organism evidence="15 16">
    <name type="scientific">Microtus ochrogaster</name>
    <name type="common">Prairie vole</name>
    <dbReference type="NCBI Taxonomy" id="79684"/>
    <lineage>
        <taxon>Eukaryota</taxon>
        <taxon>Metazoa</taxon>
        <taxon>Chordata</taxon>
        <taxon>Craniata</taxon>
        <taxon>Vertebrata</taxon>
        <taxon>Euteleostomi</taxon>
        <taxon>Mammalia</taxon>
        <taxon>Eutheria</taxon>
        <taxon>Euarchontoglires</taxon>
        <taxon>Glires</taxon>
        <taxon>Rodentia</taxon>
        <taxon>Myomorpha</taxon>
        <taxon>Muroidea</taxon>
        <taxon>Cricetidae</taxon>
        <taxon>Arvicolinae</taxon>
        <taxon>Microtus</taxon>
    </lineage>
</organism>
<dbReference type="SUPFAM" id="SSF81321">
    <property type="entry name" value="Family A G protein-coupled receptor-like"/>
    <property type="match status" value="1"/>
</dbReference>
<evidence type="ECO:0000256" key="10">
    <source>
        <dbReference type="ARBA" id="ARBA00023180"/>
    </source>
</evidence>
<keyword evidence="15" id="KW-1185">Reference proteome</keyword>
<feature type="transmembrane region" description="Helical" evidence="14">
    <location>
        <begin position="6"/>
        <end position="30"/>
    </location>
</feature>
<name>A0ABM1ANE4_MICOH</name>
<evidence type="ECO:0000256" key="8">
    <source>
        <dbReference type="ARBA" id="ARBA00023136"/>
    </source>
</evidence>
<keyword evidence="7 13" id="KW-0297">G-protein coupled receptor</keyword>
<keyword evidence="6 14" id="KW-1133">Transmembrane helix</keyword>
<feature type="transmembrane region" description="Helical" evidence="14">
    <location>
        <begin position="256"/>
        <end position="278"/>
    </location>
</feature>
<reference evidence="16" key="1">
    <citation type="submission" date="2025-08" db="UniProtKB">
        <authorList>
            <consortium name="RefSeq"/>
        </authorList>
    </citation>
    <scope>IDENTIFICATION</scope>
</reference>
<keyword evidence="8 13" id="KW-0472">Membrane</keyword>
<dbReference type="RefSeq" id="XP_013205196.1">
    <property type="nucleotide sequence ID" value="XM_013349742.1"/>
</dbReference>
<comment type="similarity">
    <text evidence="2 12">Belongs to the G-protein coupled receptor T2R family.</text>
</comment>
<evidence type="ECO:0000256" key="2">
    <source>
        <dbReference type="ARBA" id="ARBA00007376"/>
    </source>
</evidence>
<feature type="transmembrane region" description="Helical" evidence="14">
    <location>
        <begin position="82"/>
        <end position="105"/>
    </location>
</feature>
<gene>
    <name evidence="16" type="primary">Tas2r1</name>
</gene>
<evidence type="ECO:0000256" key="11">
    <source>
        <dbReference type="ARBA" id="ARBA00023224"/>
    </source>
</evidence>
<evidence type="ECO:0000313" key="15">
    <source>
        <dbReference type="Proteomes" id="UP000694915"/>
    </source>
</evidence>
<dbReference type="Proteomes" id="UP000694915">
    <property type="component" value="Chromosome 19"/>
</dbReference>
<evidence type="ECO:0000256" key="4">
    <source>
        <dbReference type="ARBA" id="ARBA00022606"/>
    </source>
</evidence>
<sequence length="301" mass="34037">MLEGHTFFLFLVMMVQMLTGILANGLIIVVNTIDMVTRRRMIPLDLLLSCLATSRIILQFCILFAQLGIFSLAKHSIFTDNITFVFFINELGLWFATWLGVFYCAKIATIPHPFFLWLKMRISRLIPWLILGSVLYATFITVVLGREASTISKQNFVSFFSKNSTQVKLIPAMPLSIFLLGLTLPLLIFIVAVLLLIFSLCSHSWKMRTVRGTRELCKHGHISAMFSILSFLILYFSHYMVALVVSTQGFYLGSTAFLFCGLMIGIYPSLHSAILVLGNPKLKQNAKMFIVHCKCCHCVRA</sequence>
<evidence type="ECO:0000256" key="9">
    <source>
        <dbReference type="ARBA" id="ARBA00023170"/>
    </source>
</evidence>
<protein>
    <recommendedName>
        <fullName evidence="13">Taste receptor type 2</fullName>
    </recommendedName>
</protein>
<dbReference type="PANTHER" id="PTHR11394:SF149">
    <property type="entry name" value="TASTE RECEPTOR TYPE 2 MEMBER 1"/>
    <property type="match status" value="1"/>
</dbReference>
<feature type="transmembrane region" description="Helical" evidence="14">
    <location>
        <begin position="125"/>
        <end position="145"/>
    </location>
</feature>
<feature type="transmembrane region" description="Helical" evidence="14">
    <location>
        <begin position="42"/>
        <end position="70"/>
    </location>
</feature>
<dbReference type="InterPro" id="IPR007960">
    <property type="entry name" value="TAS2R"/>
</dbReference>
<dbReference type="Pfam" id="PF05296">
    <property type="entry name" value="TAS2R"/>
    <property type="match status" value="1"/>
</dbReference>
<feature type="transmembrane region" description="Helical" evidence="14">
    <location>
        <begin position="177"/>
        <end position="201"/>
    </location>
</feature>
<keyword evidence="10" id="KW-0325">Glycoprotein</keyword>
<feature type="transmembrane region" description="Helical" evidence="14">
    <location>
        <begin position="222"/>
        <end position="244"/>
    </location>
</feature>
<evidence type="ECO:0000256" key="6">
    <source>
        <dbReference type="ARBA" id="ARBA00022989"/>
    </source>
</evidence>
<keyword evidence="11 13" id="KW-0807">Transducer</keyword>
<proteinExistence type="inferred from homology"/>
<evidence type="ECO:0000256" key="13">
    <source>
        <dbReference type="RuleBase" id="RU004424"/>
    </source>
</evidence>
<evidence type="ECO:0000256" key="1">
    <source>
        <dbReference type="ARBA" id="ARBA00004141"/>
    </source>
</evidence>
<evidence type="ECO:0000256" key="7">
    <source>
        <dbReference type="ARBA" id="ARBA00023040"/>
    </source>
</evidence>
<accession>A0ABM1ANE4</accession>
<evidence type="ECO:0000256" key="3">
    <source>
        <dbReference type="ARBA" id="ARBA00022480"/>
    </source>
</evidence>
<dbReference type="CDD" id="cd15016">
    <property type="entry name" value="7tm_TAS2R1"/>
    <property type="match status" value="1"/>
</dbReference>
<evidence type="ECO:0000256" key="5">
    <source>
        <dbReference type="ARBA" id="ARBA00022692"/>
    </source>
</evidence>
<dbReference type="GeneID" id="101996701"/>
<evidence type="ECO:0000256" key="12">
    <source>
        <dbReference type="RuleBase" id="RU004423"/>
    </source>
</evidence>
<keyword evidence="4 13" id="KW-0716">Sensory transduction</keyword>
<evidence type="ECO:0000256" key="14">
    <source>
        <dbReference type="SAM" id="Phobius"/>
    </source>
</evidence>
<keyword evidence="9 13" id="KW-0675">Receptor</keyword>
<dbReference type="PANTHER" id="PTHR11394">
    <property type="entry name" value="TASTE RECEPTOR TYPE 2"/>
    <property type="match status" value="1"/>
</dbReference>
<evidence type="ECO:0000313" key="16">
    <source>
        <dbReference type="RefSeq" id="XP_013205196.1"/>
    </source>
</evidence>
<comment type="subcellular location">
    <subcellularLocation>
        <location evidence="1 13">Membrane</location>
        <topology evidence="1 13">Multi-pass membrane protein</topology>
    </subcellularLocation>
</comment>